<proteinExistence type="predicted"/>
<sequence>MWDSIVSRWIAIQRPGKEGAIKTVSNYTFPLSTHTSPPSFHSTAHALERNRERESERTRTKGRIKEERRMTNKEEKKIEDERRSTENEEEKKNEEDQLETNGQHPPRSLSLSKKKSVVIETQVEGSSDVQTIS</sequence>
<dbReference type="EMBL" id="CM046398">
    <property type="protein sequence ID" value="KAI8532927.1"/>
    <property type="molecule type" value="Genomic_DNA"/>
</dbReference>
<organism evidence="1 2">
    <name type="scientific">Rhododendron molle</name>
    <name type="common">Chinese azalea</name>
    <name type="synonym">Azalea mollis</name>
    <dbReference type="NCBI Taxonomy" id="49168"/>
    <lineage>
        <taxon>Eukaryota</taxon>
        <taxon>Viridiplantae</taxon>
        <taxon>Streptophyta</taxon>
        <taxon>Embryophyta</taxon>
        <taxon>Tracheophyta</taxon>
        <taxon>Spermatophyta</taxon>
        <taxon>Magnoliopsida</taxon>
        <taxon>eudicotyledons</taxon>
        <taxon>Gunneridae</taxon>
        <taxon>Pentapetalae</taxon>
        <taxon>asterids</taxon>
        <taxon>Ericales</taxon>
        <taxon>Ericaceae</taxon>
        <taxon>Ericoideae</taxon>
        <taxon>Rhodoreae</taxon>
        <taxon>Rhododendron</taxon>
    </lineage>
</organism>
<accession>A0ACC0LWH3</accession>
<gene>
    <name evidence="1" type="ORF">RHMOL_Rhmol11G0256100</name>
</gene>
<evidence type="ECO:0000313" key="2">
    <source>
        <dbReference type="Proteomes" id="UP001062846"/>
    </source>
</evidence>
<reference evidence="1" key="1">
    <citation type="submission" date="2022-02" db="EMBL/GenBank/DDBJ databases">
        <title>Plant Genome Project.</title>
        <authorList>
            <person name="Zhang R.-G."/>
        </authorList>
    </citation>
    <scope>NUCLEOTIDE SEQUENCE</scope>
    <source>
        <strain evidence="1">AT1</strain>
    </source>
</reference>
<protein>
    <submittedName>
        <fullName evidence="1">Uncharacterized protein</fullName>
    </submittedName>
</protein>
<comment type="caution">
    <text evidence="1">The sequence shown here is derived from an EMBL/GenBank/DDBJ whole genome shotgun (WGS) entry which is preliminary data.</text>
</comment>
<name>A0ACC0LWH3_RHOML</name>
<evidence type="ECO:0000313" key="1">
    <source>
        <dbReference type="EMBL" id="KAI8532927.1"/>
    </source>
</evidence>
<dbReference type="Proteomes" id="UP001062846">
    <property type="component" value="Chromosome 11"/>
</dbReference>
<keyword evidence="2" id="KW-1185">Reference proteome</keyword>